<dbReference type="AlphaFoldDB" id="A0A1Q5UJS9"/>
<dbReference type="Proteomes" id="UP000186955">
    <property type="component" value="Unassembled WGS sequence"/>
</dbReference>
<name>A0A1Q5UJS9_9EURO</name>
<keyword evidence="2" id="KW-1185">Reference proteome</keyword>
<accession>A0A1Q5UJS9</accession>
<protein>
    <submittedName>
        <fullName evidence="1">Uncharacterized protein</fullName>
    </submittedName>
</protein>
<organism evidence="1 2">
    <name type="scientific">Penicillium subrubescens</name>
    <dbReference type="NCBI Taxonomy" id="1316194"/>
    <lineage>
        <taxon>Eukaryota</taxon>
        <taxon>Fungi</taxon>
        <taxon>Dikarya</taxon>
        <taxon>Ascomycota</taxon>
        <taxon>Pezizomycotina</taxon>
        <taxon>Eurotiomycetes</taxon>
        <taxon>Eurotiomycetidae</taxon>
        <taxon>Eurotiales</taxon>
        <taxon>Aspergillaceae</taxon>
        <taxon>Penicillium</taxon>
    </lineage>
</organism>
<evidence type="ECO:0000313" key="2">
    <source>
        <dbReference type="Proteomes" id="UP000186955"/>
    </source>
</evidence>
<evidence type="ECO:0000313" key="1">
    <source>
        <dbReference type="EMBL" id="OKP12689.1"/>
    </source>
</evidence>
<sequence length="102" mass="11656">MKRHLPGSERILSNSVGSPETLVFRQRANKVLNYLGDLAQINTTNSVAIQLTRVMELLGGFRFQDGDLLDISPALMLRLHLIQGCYYYLKRYPDALPDENYQ</sequence>
<comment type="caution">
    <text evidence="1">The sequence shown here is derived from an EMBL/GenBank/DDBJ whole genome shotgun (WGS) entry which is preliminary data.</text>
</comment>
<gene>
    <name evidence="1" type="ORF">PENSUB_1782</name>
</gene>
<dbReference type="EMBL" id="MNBE01000183">
    <property type="protein sequence ID" value="OKP12689.1"/>
    <property type="molecule type" value="Genomic_DNA"/>
</dbReference>
<reference evidence="1 2" key="1">
    <citation type="submission" date="2016-10" db="EMBL/GenBank/DDBJ databases">
        <title>Genome sequence of the ascomycete fungus Penicillium subrubescens.</title>
        <authorList>
            <person name="De Vries R.P."/>
            <person name="Peng M."/>
            <person name="Dilokpimol A."/>
            <person name="Hilden K."/>
            <person name="Makela M.R."/>
            <person name="Grigoriev I."/>
            <person name="Riley R."/>
            <person name="Granchi Z."/>
        </authorList>
    </citation>
    <scope>NUCLEOTIDE SEQUENCE [LARGE SCALE GENOMIC DNA]</scope>
    <source>
        <strain evidence="1 2">CBS 132785</strain>
    </source>
</reference>
<proteinExistence type="predicted"/>